<keyword evidence="9 14" id="KW-1133">Transmembrane helix</keyword>
<dbReference type="InterPro" id="IPR028362">
    <property type="entry name" value="AlgI"/>
</dbReference>
<evidence type="ECO:0000256" key="1">
    <source>
        <dbReference type="ARBA" id="ARBA00004651"/>
    </source>
</evidence>
<evidence type="ECO:0000256" key="8">
    <source>
        <dbReference type="ARBA" id="ARBA00022841"/>
    </source>
</evidence>
<keyword evidence="5 13" id="KW-1003">Cell membrane</keyword>
<evidence type="ECO:0000256" key="9">
    <source>
        <dbReference type="ARBA" id="ARBA00022989"/>
    </source>
</evidence>
<dbReference type="InterPro" id="IPR051085">
    <property type="entry name" value="MB_O-acyltransferase"/>
</dbReference>
<sequence>MSYLSPEFALAFTAFLLLYWGLQRWVQPQKWLLLAASYLFYGLLDWRFALILFLYSGVVMLCVQGMARSQTYRRHWTAGGIAASVVNLAVFKYYDFFRDQMQTLMDGLHLGWVLPPLDILMPVGISFYTFQAIAYLVSVAKGKYVPAKPLDTLLYLSFFPSLLAGPICRPEGLLKQLQSTETRHVREADLALVLLISALTKKIWLASWLADAWVTPLFANPDAYHGLELLLGMYAYALQIYFDFSGYTELVIALALLLGYQLPQNFNQPYLATSLRDFWRRWHITLSSWIRDFVYIPLGGSRAGWGRTQLNLFSAMVISGLWHGASIKYLFWGALHGGGMVVQNAWDELQRRRATPWHMPEWLAMVITFHFVCIAWVYFRADSAWDATHYLASLGHFSPRLQLNVLGGFAFVAACFVFWRYSSRLRDRLLAGLRRLPWYIKPLPLAGLVQGIIMLAPSGVPAFIYYQY</sequence>
<dbReference type="GO" id="GO:0042121">
    <property type="term" value="P:alginic acid biosynthetic process"/>
    <property type="evidence" value="ECO:0007669"/>
    <property type="project" value="UniProtKB-KW"/>
</dbReference>
<feature type="transmembrane region" description="Helical" evidence="14">
    <location>
        <begin position="234"/>
        <end position="258"/>
    </location>
</feature>
<evidence type="ECO:0000256" key="3">
    <source>
        <dbReference type="ARBA" id="ARBA00010323"/>
    </source>
</evidence>
<evidence type="ECO:0000256" key="7">
    <source>
        <dbReference type="ARBA" id="ARBA00022692"/>
    </source>
</evidence>
<evidence type="ECO:0000256" key="13">
    <source>
        <dbReference type="PIRNR" id="PIRNR016636"/>
    </source>
</evidence>
<comment type="similarity">
    <text evidence="3 13">Belongs to the membrane-bound acyltransferase family.</text>
</comment>
<feature type="transmembrane region" description="Helical" evidence="14">
    <location>
        <begin position="401"/>
        <end position="422"/>
    </location>
</feature>
<evidence type="ECO:0000256" key="11">
    <source>
        <dbReference type="ARBA" id="ARBA00023315"/>
    </source>
</evidence>
<evidence type="ECO:0000256" key="14">
    <source>
        <dbReference type="SAM" id="Phobius"/>
    </source>
</evidence>
<gene>
    <name evidence="15" type="ORF">INR99_03700</name>
</gene>
<evidence type="ECO:0000256" key="4">
    <source>
        <dbReference type="ARBA" id="ARBA00016084"/>
    </source>
</evidence>
<feature type="transmembrane region" description="Helical" evidence="14">
    <location>
        <begin position="443"/>
        <end position="466"/>
    </location>
</feature>
<proteinExistence type="inferred from homology"/>
<comment type="pathway">
    <text evidence="2">Glycan biosynthesis; alginate biosynthesis.</text>
</comment>
<keyword evidence="16" id="KW-1185">Reference proteome</keyword>
<evidence type="ECO:0000256" key="10">
    <source>
        <dbReference type="ARBA" id="ARBA00023136"/>
    </source>
</evidence>
<dbReference type="PIRSF" id="PIRSF016636">
    <property type="entry name" value="AlgI_DltB"/>
    <property type="match status" value="1"/>
</dbReference>
<protein>
    <recommendedName>
        <fullName evidence="4">Probable alginate O-acetylase AlgI</fullName>
    </recommendedName>
    <alternativeName>
        <fullName evidence="12">Alginate biosynthesis protein AlgI</fullName>
    </alternativeName>
</protein>
<name>A0A8J7FL88_9NEIS</name>
<dbReference type="Pfam" id="PF03062">
    <property type="entry name" value="MBOAT"/>
    <property type="match status" value="1"/>
</dbReference>
<keyword evidence="10 13" id="KW-0472">Membrane</keyword>
<dbReference type="RefSeq" id="WP_194114931.1">
    <property type="nucleotide sequence ID" value="NZ_JADFUA010000001.1"/>
</dbReference>
<evidence type="ECO:0000313" key="16">
    <source>
        <dbReference type="Proteomes" id="UP000604481"/>
    </source>
</evidence>
<dbReference type="PANTHER" id="PTHR13285">
    <property type="entry name" value="ACYLTRANSFERASE"/>
    <property type="match status" value="1"/>
</dbReference>
<dbReference type="InterPro" id="IPR004299">
    <property type="entry name" value="MBOAT_fam"/>
</dbReference>
<dbReference type="GO" id="GO:0005886">
    <property type="term" value="C:plasma membrane"/>
    <property type="evidence" value="ECO:0007669"/>
    <property type="project" value="UniProtKB-SubCell"/>
</dbReference>
<evidence type="ECO:0000256" key="2">
    <source>
        <dbReference type="ARBA" id="ARBA00005182"/>
    </source>
</evidence>
<evidence type="ECO:0000313" key="15">
    <source>
        <dbReference type="EMBL" id="MBE9608444.1"/>
    </source>
</evidence>
<dbReference type="PIRSF" id="PIRSF500217">
    <property type="entry name" value="AlgI"/>
    <property type="match status" value="1"/>
</dbReference>
<accession>A0A8J7FL88</accession>
<dbReference type="Proteomes" id="UP000604481">
    <property type="component" value="Unassembled WGS sequence"/>
</dbReference>
<comment type="caution">
    <text evidence="15">The sequence shown here is derived from an EMBL/GenBank/DDBJ whole genome shotgun (WGS) entry which is preliminary data.</text>
</comment>
<evidence type="ECO:0000256" key="12">
    <source>
        <dbReference type="ARBA" id="ARBA00031030"/>
    </source>
</evidence>
<feature type="transmembrane region" description="Helical" evidence="14">
    <location>
        <begin position="119"/>
        <end position="140"/>
    </location>
</feature>
<evidence type="ECO:0000256" key="6">
    <source>
        <dbReference type="ARBA" id="ARBA00022679"/>
    </source>
</evidence>
<dbReference type="EMBL" id="JADFUA010000001">
    <property type="protein sequence ID" value="MBE9608444.1"/>
    <property type="molecule type" value="Genomic_DNA"/>
</dbReference>
<organism evidence="15 16">
    <name type="scientific">Chitinilyticum piscinae</name>
    <dbReference type="NCBI Taxonomy" id="2866724"/>
    <lineage>
        <taxon>Bacteria</taxon>
        <taxon>Pseudomonadati</taxon>
        <taxon>Pseudomonadota</taxon>
        <taxon>Betaproteobacteria</taxon>
        <taxon>Neisseriales</taxon>
        <taxon>Chitinibacteraceae</taxon>
        <taxon>Chitinilyticum</taxon>
    </lineage>
</organism>
<evidence type="ECO:0000256" key="5">
    <source>
        <dbReference type="ARBA" id="ARBA00022475"/>
    </source>
</evidence>
<dbReference type="InterPro" id="IPR024194">
    <property type="entry name" value="Ac/AlaTfrase_AlgI/DltB"/>
</dbReference>
<keyword evidence="11 13" id="KW-0012">Acyltransferase</keyword>
<feature type="transmembrane region" description="Helical" evidence="14">
    <location>
        <begin position="40"/>
        <end position="63"/>
    </location>
</feature>
<keyword evidence="6 13" id="KW-0808">Transferase</keyword>
<dbReference type="PANTHER" id="PTHR13285:SF23">
    <property type="entry name" value="TEICHOIC ACID D-ALANYLTRANSFERASE"/>
    <property type="match status" value="1"/>
</dbReference>
<keyword evidence="7 14" id="KW-0812">Transmembrane</keyword>
<comment type="subcellular location">
    <subcellularLocation>
        <location evidence="1">Cell membrane</location>
        <topology evidence="1">Multi-pass membrane protein</topology>
    </subcellularLocation>
</comment>
<feature type="transmembrane region" description="Helical" evidence="14">
    <location>
        <begin position="362"/>
        <end position="381"/>
    </location>
</feature>
<feature type="transmembrane region" description="Helical" evidence="14">
    <location>
        <begin position="75"/>
        <end position="94"/>
    </location>
</feature>
<keyword evidence="8" id="KW-0016">Alginate biosynthesis</keyword>
<dbReference type="GO" id="GO:0016746">
    <property type="term" value="F:acyltransferase activity"/>
    <property type="evidence" value="ECO:0007669"/>
    <property type="project" value="UniProtKB-KW"/>
</dbReference>
<dbReference type="AlphaFoldDB" id="A0A8J7FL88"/>
<reference evidence="15 16" key="1">
    <citation type="submission" date="2020-10" db="EMBL/GenBank/DDBJ databases">
        <title>The genome sequence of Chitinilyticum litopenaei 4Y14.</title>
        <authorList>
            <person name="Liu Y."/>
        </authorList>
    </citation>
    <scope>NUCLEOTIDE SEQUENCE [LARGE SCALE GENOMIC DNA]</scope>
    <source>
        <strain evidence="15 16">4Y14</strain>
    </source>
</reference>